<evidence type="ECO:0000313" key="2">
    <source>
        <dbReference type="Proteomes" id="UP000267029"/>
    </source>
</evidence>
<proteinExistence type="predicted"/>
<dbReference type="AlphaFoldDB" id="A0A0R3UJ35"/>
<dbReference type="EMBL" id="UXSR01005372">
    <property type="protein sequence ID" value="VDD81487.1"/>
    <property type="molecule type" value="Genomic_DNA"/>
</dbReference>
<reference evidence="1 2" key="2">
    <citation type="submission" date="2018-10" db="EMBL/GenBank/DDBJ databases">
        <authorList>
            <consortium name="Pathogen Informatics"/>
        </authorList>
    </citation>
    <scope>NUCLEOTIDE SEQUENCE [LARGE SCALE GENOMIC DNA]</scope>
</reference>
<accession>A0A0R3UJ35</accession>
<name>A0A0R3UJ35_MESCO</name>
<evidence type="ECO:0000313" key="3">
    <source>
        <dbReference type="WBParaSite" id="MCOS_0000748901-mRNA-1"/>
    </source>
</evidence>
<organism evidence="3">
    <name type="scientific">Mesocestoides corti</name>
    <name type="common">Flatworm</name>
    <dbReference type="NCBI Taxonomy" id="53468"/>
    <lineage>
        <taxon>Eukaryota</taxon>
        <taxon>Metazoa</taxon>
        <taxon>Spiralia</taxon>
        <taxon>Lophotrochozoa</taxon>
        <taxon>Platyhelminthes</taxon>
        <taxon>Cestoda</taxon>
        <taxon>Eucestoda</taxon>
        <taxon>Cyclophyllidea</taxon>
        <taxon>Mesocestoididae</taxon>
        <taxon>Mesocestoides</taxon>
    </lineage>
</organism>
<dbReference type="Proteomes" id="UP000267029">
    <property type="component" value="Unassembled WGS sequence"/>
</dbReference>
<gene>
    <name evidence="1" type="ORF">MCOS_LOCUS7490</name>
</gene>
<dbReference type="WBParaSite" id="MCOS_0000748901-mRNA-1">
    <property type="protein sequence ID" value="MCOS_0000748901-mRNA-1"/>
    <property type="gene ID" value="MCOS_0000748901"/>
</dbReference>
<protein>
    <submittedName>
        <fullName evidence="1 3">Uncharacterized protein</fullName>
    </submittedName>
</protein>
<evidence type="ECO:0000313" key="1">
    <source>
        <dbReference type="EMBL" id="VDD81487.1"/>
    </source>
</evidence>
<reference evidence="3" key="1">
    <citation type="submission" date="2017-02" db="UniProtKB">
        <authorList>
            <consortium name="WormBaseParasite"/>
        </authorList>
    </citation>
    <scope>IDENTIFICATION</scope>
</reference>
<sequence length="99" mass="11521">MCRGDANEWHASTAGALAVWGVCRLGPSELWNADDLNNWSLYSSAILFEFYELYNTNKSISIRLWLFKVISTDVYRNEGSYEWCWNNYMHEMSGFSKST</sequence>
<keyword evidence="2" id="KW-1185">Reference proteome</keyword>